<dbReference type="Proteomes" id="UP001166304">
    <property type="component" value="Unassembled WGS sequence"/>
</dbReference>
<sequence length="84" mass="9557">MTSIQHTGLGYEYIRDRAGGDDVTVYVHQLVALLRDDVDPSQVFAPDHEVHHVDHIPWHNTPQNLELRESREHRVGHLSGEVSA</sequence>
<dbReference type="AlphaFoldDB" id="A0AA41G418"/>
<dbReference type="RefSeq" id="WP_217284988.1">
    <property type="nucleotide sequence ID" value="NZ_JAHQXE010000010.1"/>
</dbReference>
<evidence type="ECO:0000313" key="2">
    <source>
        <dbReference type="Proteomes" id="UP001166304"/>
    </source>
</evidence>
<keyword evidence="2" id="KW-1185">Reference proteome</keyword>
<comment type="caution">
    <text evidence="1">The sequence shown here is derived from an EMBL/GenBank/DDBJ whole genome shotgun (WGS) entry which is preliminary data.</text>
</comment>
<proteinExistence type="predicted"/>
<gene>
    <name evidence="1" type="ORF">KTS37_19275</name>
</gene>
<reference evidence="1" key="1">
    <citation type="submission" date="2021-06" db="EMBL/GenBank/DDBJ databases">
        <title>New haloarchaea isolates fom saline soil.</title>
        <authorList>
            <person name="Duran-Viseras A."/>
            <person name="Sanchez-Porro C.S."/>
            <person name="Ventosa A."/>
        </authorList>
    </citation>
    <scope>NUCLEOTIDE SEQUENCE</scope>
    <source>
        <strain evidence="1">JCM 18369</strain>
    </source>
</reference>
<name>A0AA41G418_9EURY</name>
<evidence type="ECO:0008006" key="3">
    <source>
        <dbReference type="Google" id="ProtNLM"/>
    </source>
</evidence>
<evidence type="ECO:0000313" key="1">
    <source>
        <dbReference type="EMBL" id="MBV0903932.1"/>
    </source>
</evidence>
<protein>
    <recommendedName>
        <fullName evidence="3">HNH endonuclease</fullName>
    </recommendedName>
</protein>
<accession>A0AA41G418</accession>
<dbReference type="EMBL" id="JAHQXE010000010">
    <property type="protein sequence ID" value="MBV0903932.1"/>
    <property type="molecule type" value="Genomic_DNA"/>
</dbReference>
<organism evidence="1 2">
    <name type="scientific">Haloarcula salina</name>
    <dbReference type="NCBI Taxonomy" id="1429914"/>
    <lineage>
        <taxon>Archaea</taxon>
        <taxon>Methanobacteriati</taxon>
        <taxon>Methanobacteriota</taxon>
        <taxon>Stenosarchaea group</taxon>
        <taxon>Halobacteria</taxon>
        <taxon>Halobacteriales</taxon>
        <taxon>Haloarculaceae</taxon>
        <taxon>Haloarcula</taxon>
    </lineage>
</organism>